<dbReference type="InterPro" id="IPR000357">
    <property type="entry name" value="HEAT"/>
</dbReference>
<dbReference type="InParanoid" id="A0A316W222"/>
<dbReference type="PANTHER" id="PTHR21663:SF0">
    <property type="entry name" value="HEAT REPEAT-CONTAINING PROTEIN 5B"/>
    <property type="match status" value="1"/>
</dbReference>
<dbReference type="InterPro" id="IPR040108">
    <property type="entry name" value="Laa1/Sip1/HEATR5"/>
</dbReference>
<dbReference type="InterPro" id="IPR016024">
    <property type="entry name" value="ARM-type_fold"/>
</dbReference>
<feature type="region of interest" description="Disordered" evidence="3">
    <location>
        <begin position="79"/>
        <end position="103"/>
    </location>
</feature>
<dbReference type="Proteomes" id="UP000245783">
    <property type="component" value="Unassembled WGS sequence"/>
</dbReference>
<dbReference type="PANTHER" id="PTHR21663">
    <property type="entry name" value="HYPOTHETICAL HEAT DOMAIN-CONTAINING"/>
    <property type="match status" value="1"/>
</dbReference>
<evidence type="ECO:0000256" key="3">
    <source>
        <dbReference type="SAM" id="MobiDB-lite"/>
    </source>
</evidence>
<organism evidence="5 6">
    <name type="scientific">Ceraceosorus guamensis</name>
    <dbReference type="NCBI Taxonomy" id="1522189"/>
    <lineage>
        <taxon>Eukaryota</taxon>
        <taxon>Fungi</taxon>
        <taxon>Dikarya</taxon>
        <taxon>Basidiomycota</taxon>
        <taxon>Ustilaginomycotina</taxon>
        <taxon>Exobasidiomycetes</taxon>
        <taxon>Ceraceosorales</taxon>
        <taxon>Ceraceosoraceae</taxon>
        <taxon>Ceraceosorus</taxon>
    </lineage>
</organism>
<proteinExistence type="inferred from homology"/>
<dbReference type="InterPro" id="IPR011989">
    <property type="entry name" value="ARM-like"/>
</dbReference>
<dbReference type="GO" id="GO:0016020">
    <property type="term" value="C:membrane"/>
    <property type="evidence" value="ECO:0007669"/>
    <property type="project" value="TreeGrafter"/>
</dbReference>
<dbReference type="Pfam" id="PF02985">
    <property type="entry name" value="HEAT"/>
    <property type="match status" value="1"/>
</dbReference>
<dbReference type="GO" id="GO:0005829">
    <property type="term" value="C:cytosol"/>
    <property type="evidence" value="ECO:0007669"/>
    <property type="project" value="GOC"/>
</dbReference>
<feature type="compositionally biased region" description="Acidic residues" evidence="3">
    <location>
        <begin position="319"/>
        <end position="328"/>
    </location>
</feature>
<reference evidence="5 6" key="1">
    <citation type="journal article" date="2018" name="Mol. Biol. Evol.">
        <title>Broad Genomic Sampling Reveals a Smut Pathogenic Ancestry of the Fungal Clade Ustilaginomycotina.</title>
        <authorList>
            <person name="Kijpornyongpan T."/>
            <person name="Mondo S.J."/>
            <person name="Barry K."/>
            <person name="Sandor L."/>
            <person name="Lee J."/>
            <person name="Lipzen A."/>
            <person name="Pangilinan J."/>
            <person name="LaButti K."/>
            <person name="Hainaut M."/>
            <person name="Henrissat B."/>
            <person name="Grigoriev I.V."/>
            <person name="Spatafora J.W."/>
            <person name="Aime M.C."/>
        </authorList>
    </citation>
    <scope>NUCLEOTIDE SEQUENCE [LARGE SCALE GENOMIC DNA]</scope>
    <source>
        <strain evidence="5 6">MCA 4658</strain>
    </source>
</reference>
<gene>
    <name evidence="5" type="ORF">IE81DRAFT_322223</name>
</gene>
<dbReference type="Gene3D" id="1.25.10.10">
    <property type="entry name" value="Leucine-rich Repeat Variant"/>
    <property type="match status" value="3"/>
</dbReference>
<feature type="domain" description="LAA1-like C-terminal TPR repeats" evidence="4">
    <location>
        <begin position="1928"/>
        <end position="2100"/>
    </location>
</feature>
<comment type="similarity">
    <text evidence="1">Belongs to the HEATR5 family.</text>
</comment>
<evidence type="ECO:0000313" key="6">
    <source>
        <dbReference type="Proteomes" id="UP000245783"/>
    </source>
</evidence>
<feature type="compositionally biased region" description="Low complexity" evidence="3">
    <location>
        <begin position="79"/>
        <end position="99"/>
    </location>
</feature>
<evidence type="ECO:0000256" key="1">
    <source>
        <dbReference type="ARBA" id="ARBA00008304"/>
    </source>
</evidence>
<keyword evidence="2" id="KW-0677">Repeat</keyword>
<dbReference type="GO" id="GO:0008104">
    <property type="term" value="P:intracellular protein localization"/>
    <property type="evidence" value="ECO:0007669"/>
    <property type="project" value="TreeGrafter"/>
</dbReference>
<dbReference type="Pfam" id="PF25808">
    <property type="entry name" value="TPR_LAA1_C"/>
    <property type="match status" value="1"/>
</dbReference>
<dbReference type="GeneID" id="37035435"/>
<evidence type="ECO:0000313" key="5">
    <source>
        <dbReference type="EMBL" id="PWN43574.1"/>
    </source>
</evidence>
<evidence type="ECO:0000256" key="2">
    <source>
        <dbReference type="ARBA" id="ARBA00022737"/>
    </source>
</evidence>
<keyword evidence="6" id="KW-1185">Reference proteome</keyword>
<dbReference type="OrthoDB" id="192608at2759"/>
<dbReference type="FunCoup" id="A0A316W222">
    <property type="interactions" value="196"/>
</dbReference>
<dbReference type="InterPro" id="IPR057981">
    <property type="entry name" value="TPR_LAA1-like_C"/>
</dbReference>
<dbReference type="GO" id="GO:0042147">
    <property type="term" value="P:retrograde transport, endosome to Golgi"/>
    <property type="evidence" value="ECO:0007669"/>
    <property type="project" value="TreeGrafter"/>
</dbReference>
<name>A0A316W222_9BASI</name>
<dbReference type="RefSeq" id="XP_025370734.1">
    <property type="nucleotide sequence ID" value="XM_025513565.1"/>
</dbReference>
<dbReference type="InterPro" id="IPR046837">
    <property type="entry name" value="Laa1/Sip1/HEATR5-like_HEAT"/>
</dbReference>
<sequence>MARGSALGLSEEAVQRRARLDLEFDETKLQGAIASGQGDVFLLQWLARAEAALKVIDTTSLQPIRIKLETSFLRFLPASPAPSNDTSTPPSTPTLRPTSNFPKPGRPVRHLLARCLVLLLGRSEGRSLFDVLQALLRTAGDETKGQTPEKETKAAALYIAGEIFAALGQDVMSLFLDLSLLAQKLFRNTSNPVLIRYHALMCLARALGPGAKSLNDQPGKEMVKNLRGWLSDRSGAVVQGCAECLLVIAQKTDFLASRSEISLVLNVALKALDSADFVTKRSLSRLGATLLASTQKENSAPPPEPKKKDKKKRKGDAAGGDDDSDEDAPPISVDAGASRTLLKASEMLDELARPFVSANTSRKGKAGILDVYATLFATLGADWVLNNYPLVLRHLIEELPNTPRATPLNRADVLWIRTGVSLILRRVIGDWMLGEPAQVAAIQEICGSYLKRWPVLMPGNVPPTKYTLVLALNEVSGLLLQLGSCPAQVHDALFDPLLRCLSHPSNSVQVSAAWCLRTLCSVNPTLLASTIEATIALLRKDLKALDAAGERPGHELSLRTSGHARGIAALINVIPSRPLYTSFEISTRVFDLATDLLRKSADHPLPVSATEIQVAWVLLGALMSLGKGFVRLHLPQLLNLWRNALPKPSPRDTAAGPSSRSDAEWAFLLHVRECALGAMYSFLDHNAAALLTNDSSRKLVACLTHALAFVNGFAAQHPYLAQEQVPGAERSSLTMLDREHMVRRRVFQCFKSLARSPSAHAALDAVADGLVQSAVQTFAEPDRYVGSAAQAVIAASAGNFTNVWGLADGYAFGLNSLQRDDECFVGTEPGSASYPAMEHPARTDLLNRDAVEAQLDALQRRPILGAPEHDPLILYARPGAPSAALDTPKLAPQPPPPVTAMIDAAIDLFAAVYPFQPREIQVSSIETLLGYCRSSRLEKNPGRRQAVQLNASACLLGALRVATNSGSRGSRRAAGFNNDRLTQALREILKDALLSGDASLRASAAEAYGRLAAVAGSHAMSAQVQFLVDQVVNNRDPGARAGCARAFGCVYSEVGGLSAGPLTKTIVNILMSLSSDPHPTVHYSAMEALRMVVEAASLSYSSYVSSTLGMLVKLYMLDTHEPEGGSAGSSNLRADLPAHQAACRIISALIGVLGPDLLDSQKVRDLILTLLHEFGLEQSNPGVVVEASKAMQHFALFASEHMDLTVWILELKGHLQSTQRPRKLAAINSFYQLIQRQALVVSRVGGDALVEDLFAQLDDDPTIDGVRQVLLGWLRQTAELSPNSWINLCQRIMSRAVAGDVQAPAKKTQQQPGMLQDEEAAGINLGEEVSANSAALSHSRWRTQLFALQCLHEVFLAVGRAGRLEHFGTPLAAPAPTAGQSTATHSAPRALMSSRVADLIKMAFIASTSATSAIRLEGLTVLSDVIQYFKTARDPDFEESLLLEQHQAPIAAALTPAFSSDSTPEVLAAAVQVCATFVGSGVVREVDRMGRILRLLATALERCTDPEMESLGEVSHLSPNAASTLKIATLTAWSELQISTLQQPYLREVIQPHIPTLAPYWIASLRDYAQMRTDPEAAVLAMPQPGPPLNARLDQQYAGLTQEVILPHYNQSWHKILHAVTVLADQANIPMLLALNGEIDLDDSADVKPELSPYRDAPATNFHPLFGLAVEALASSANMPSSSAAAPFMEVSAEAQRSRVALYAIRALSKAHFAGPALLDASVFEELRTLYMRLVMTEPLPIQLNVIEVLLSMIDSYQGRLLDVEPVAGEALSSEAKLTQCLQIIIRVMTHSYLLPGAAEDKVALLKTAYTAFLATSTHFLQGQQESLLVIALSAYSELLHDERQELDLIGPTLPCLKAICERAASVAQPASDVLEKGIHGFMCAALNNIDELRARAGVIIDIKTRNSLLALTVVLTSLPNGVKASTSVIDHFCFLVAQKLHAGADSNISLTALNCARSIMLASSKGGASFQYAVGSLLPKLVEFVAGEGAKLQQLDDVKAADLPVRLMGEAVKALAAFGLSTPDSYRARVFSIVMPTLILLLSPDEPKALHDVAVAQLLAFATQAGPAFKEVTATLAADHRTVLETSIRNALAASATASAKSSHQAAPQRTEAKIALRSFG</sequence>
<accession>A0A316W222</accession>
<dbReference type="STRING" id="1522189.A0A316W222"/>
<dbReference type="EMBL" id="KZ819368">
    <property type="protein sequence ID" value="PWN43574.1"/>
    <property type="molecule type" value="Genomic_DNA"/>
</dbReference>
<dbReference type="GO" id="GO:0006897">
    <property type="term" value="P:endocytosis"/>
    <property type="evidence" value="ECO:0007669"/>
    <property type="project" value="TreeGrafter"/>
</dbReference>
<dbReference type="Pfam" id="PF20210">
    <property type="entry name" value="Laa1_Sip1_HTR5"/>
    <property type="match status" value="1"/>
</dbReference>
<dbReference type="GO" id="GO:0030139">
    <property type="term" value="C:endocytic vesicle"/>
    <property type="evidence" value="ECO:0007669"/>
    <property type="project" value="TreeGrafter"/>
</dbReference>
<feature type="region of interest" description="Disordered" evidence="3">
    <location>
        <begin position="292"/>
        <end position="333"/>
    </location>
</feature>
<evidence type="ECO:0000259" key="4">
    <source>
        <dbReference type="Pfam" id="PF25808"/>
    </source>
</evidence>
<protein>
    <recommendedName>
        <fullName evidence="4">LAA1-like C-terminal TPR repeats domain-containing protein</fullName>
    </recommendedName>
</protein>
<dbReference type="GO" id="GO:0005794">
    <property type="term" value="C:Golgi apparatus"/>
    <property type="evidence" value="ECO:0007669"/>
    <property type="project" value="TreeGrafter"/>
</dbReference>
<dbReference type="SUPFAM" id="SSF48371">
    <property type="entry name" value="ARM repeat"/>
    <property type="match status" value="2"/>
</dbReference>